<organism evidence="2 3">
    <name type="scientific">Sulfurimonas marina</name>
    <dbReference type="NCBI Taxonomy" id="2590551"/>
    <lineage>
        <taxon>Bacteria</taxon>
        <taxon>Pseudomonadati</taxon>
        <taxon>Campylobacterota</taxon>
        <taxon>Epsilonproteobacteria</taxon>
        <taxon>Campylobacterales</taxon>
        <taxon>Sulfurimonadaceae</taxon>
        <taxon>Sulfurimonas</taxon>
    </lineage>
</organism>
<dbReference type="Pfam" id="PF13618">
    <property type="entry name" value="Gluconate_2-dh3"/>
    <property type="match status" value="1"/>
</dbReference>
<dbReference type="RefSeq" id="WP_193113535.1">
    <property type="nucleotide sequence ID" value="NZ_CP041165.1"/>
</dbReference>
<dbReference type="KEGG" id="smax:FJR03_10895"/>
<gene>
    <name evidence="2" type="ORF">FJR03_10895</name>
</gene>
<keyword evidence="1" id="KW-1133">Transmembrane helix</keyword>
<sequence>MNNSRRKFLQYGFLSSSVFLFNGCTLFGVTTPYATIKVLQNDLVPQAEELEIHVISYMHIVFKHKRIAKSDKEFLKNGVKWLNEESIKSYHKEYVKLAKHQRESLLQSIAKTSWGESFLYDIMNYTFEAMLGDPIYGGNNKQAGWKWLEFQGGIPRPKKVYI</sequence>
<evidence type="ECO:0000313" key="2">
    <source>
        <dbReference type="EMBL" id="QOP42215.1"/>
    </source>
</evidence>
<dbReference type="AlphaFoldDB" id="A0A7M1AXR9"/>
<keyword evidence="1" id="KW-0472">Membrane</keyword>
<accession>A0A7M1AXR9</accession>
<evidence type="ECO:0000313" key="3">
    <source>
        <dbReference type="Proteomes" id="UP000593910"/>
    </source>
</evidence>
<reference evidence="2 3" key="1">
    <citation type="submission" date="2019-06" db="EMBL/GenBank/DDBJ databases">
        <title>Sulfurimonas gotlandica sp. nov., a chemoautotrophic and psychrotolerant epsilonproteobacterium isolated from a pelagic redoxcline, and an emended description of the genus Sulfurimonas.</title>
        <authorList>
            <person name="Wang S."/>
            <person name="Jiang L."/>
            <person name="Shao Z."/>
        </authorList>
    </citation>
    <scope>NUCLEOTIDE SEQUENCE [LARGE SCALE GENOMIC DNA]</scope>
    <source>
        <strain evidence="2 3">B2</strain>
    </source>
</reference>
<dbReference type="InterPro" id="IPR027056">
    <property type="entry name" value="Gluconate_2DH_su3"/>
</dbReference>
<protein>
    <submittedName>
        <fullName evidence="2">Gluconate 2-dehydrogenase subunit 3 family protein</fullName>
    </submittedName>
</protein>
<keyword evidence="3" id="KW-1185">Reference proteome</keyword>
<evidence type="ECO:0000256" key="1">
    <source>
        <dbReference type="SAM" id="Phobius"/>
    </source>
</evidence>
<dbReference type="EMBL" id="CP041165">
    <property type="protein sequence ID" value="QOP42215.1"/>
    <property type="molecule type" value="Genomic_DNA"/>
</dbReference>
<feature type="transmembrane region" description="Helical" evidence="1">
    <location>
        <begin position="12"/>
        <end position="34"/>
    </location>
</feature>
<proteinExistence type="predicted"/>
<name>A0A7M1AXR9_9BACT</name>
<dbReference type="Proteomes" id="UP000593910">
    <property type="component" value="Chromosome"/>
</dbReference>
<keyword evidence="1" id="KW-0812">Transmembrane</keyword>